<dbReference type="EMBL" id="CAESAI010000003">
    <property type="protein sequence ID" value="CAB4331376.1"/>
    <property type="molecule type" value="Genomic_DNA"/>
</dbReference>
<dbReference type="EMBL" id="CAFAAO010000002">
    <property type="protein sequence ID" value="CAB4794259.1"/>
    <property type="molecule type" value="Genomic_DNA"/>
</dbReference>
<evidence type="ECO:0000313" key="3">
    <source>
        <dbReference type="EMBL" id="CAB4331376.1"/>
    </source>
</evidence>
<feature type="domain" description="TadE-like" evidence="2">
    <location>
        <begin position="16"/>
        <end position="58"/>
    </location>
</feature>
<evidence type="ECO:0000313" key="8">
    <source>
        <dbReference type="EMBL" id="CAB5014441.1"/>
    </source>
</evidence>
<gene>
    <name evidence="5" type="ORF">UFOPK2648_00708</name>
    <name evidence="6" type="ORF">UFOPK3037_00152</name>
    <name evidence="7" type="ORF">UFOPK3278_00356</name>
    <name evidence="3" type="ORF">UFOPK3406_00216</name>
    <name evidence="4" type="ORF">UFOPK3925_00522</name>
    <name evidence="8" type="ORF">UFOPK4097_00521</name>
</gene>
<reference evidence="7" key="1">
    <citation type="submission" date="2020-05" db="EMBL/GenBank/DDBJ databases">
        <authorList>
            <person name="Chiriac C."/>
            <person name="Salcher M."/>
            <person name="Ghai R."/>
            <person name="Kavagutti S V."/>
        </authorList>
    </citation>
    <scope>NUCLEOTIDE SEQUENCE</scope>
</reference>
<name>A0A6J7BN55_9ZZZZ</name>
<feature type="transmembrane region" description="Helical" evidence="1">
    <location>
        <begin position="20"/>
        <end position="44"/>
    </location>
</feature>
<protein>
    <submittedName>
        <fullName evidence="7">Unannotated protein</fullName>
    </submittedName>
</protein>
<keyword evidence="1" id="KW-0812">Transmembrane</keyword>
<evidence type="ECO:0000259" key="2">
    <source>
        <dbReference type="Pfam" id="PF07811"/>
    </source>
</evidence>
<keyword evidence="1" id="KW-1133">Transmembrane helix</keyword>
<evidence type="ECO:0000313" key="4">
    <source>
        <dbReference type="EMBL" id="CAB4334827.1"/>
    </source>
</evidence>
<evidence type="ECO:0000313" key="7">
    <source>
        <dbReference type="EMBL" id="CAB4846575.1"/>
    </source>
</evidence>
<dbReference type="EMBL" id="CAFBIX010000007">
    <property type="protein sequence ID" value="CAB4846575.1"/>
    <property type="molecule type" value="Genomic_DNA"/>
</dbReference>
<proteinExistence type="predicted"/>
<dbReference type="EMBL" id="CAESAD010000001">
    <property type="protein sequence ID" value="CAB4334827.1"/>
    <property type="molecule type" value="Genomic_DNA"/>
</dbReference>
<dbReference type="Pfam" id="PF07811">
    <property type="entry name" value="TadE"/>
    <property type="match status" value="1"/>
</dbReference>
<dbReference type="InterPro" id="IPR012495">
    <property type="entry name" value="TadE-like_dom"/>
</dbReference>
<organism evidence="7">
    <name type="scientific">freshwater metagenome</name>
    <dbReference type="NCBI Taxonomy" id="449393"/>
    <lineage>
        <taxon>unclassified sequences</taxon>
        <taxon>metagenomes</taxon>
        <taxon>ecological metagenomes</taxon>
    </lineage>
</organism>
<evidence type="ECO:0000313" key="6">
    <source>
        <dbReference type="EMBL" id="CAB4794259.1"/>
    </source>
</evidence>
<sequence length="154" mass="16319">MAFTKFNRRSPSNEKGAAAVEFAIILPLLLLLILLMIDFGRLLFVEISLNSASREAARGSSLTMSDSQVTNLVLDSAPGVAALAALGSSPLVVNIQSCSPSVSNETTTVSVHANFQWITPIELVQIFDPNSTLIDGSGLGMDVYGRGQMLCSES</sequence>
<accession>A0A6J7BN55</accession>
<evidence type="ECO:0000313" key="5">
    <source>
        <dbReference type="EMBL" id="CAB4707879.1"/>
    </source>
</evidence>
<evidence type="ECO:0000256" key="1">
    <source>
        <dbReference type="SAM" id="Phobius"/>
    </source>
</evidence>
<keyword evidence="1" id="KW-0472">Membrane</keyword>
<dbReference type="EMBL" id="CAEZYC010000032">
    <property type="protein sequence ID" value="CAB4707879.1"/>
    <property type="molecule type" value="Genomic_DNA"/>
</dbReference>
<dbReference type="AlphaFoldDB" id="A0A6J7BN55"/>
<dbReference type="EMBL" id="CAFBPK010000005">
    <property type="protein sequence ID" value="CAB5014441.1"/>
    <property type="molecule type" value="Genomic_DNA"/>
</dbReference>